<reference evidence="9" key="1">
    <citation type="submission" date="2025-08" db="UniProtKB">
        <authorList>
            <consortium name="RefSeq"/>
        </authorList>
    </citation>
    <scope>IDENTIFICATION</scope>
    <source>
        <tissue evidence="9">Leaf</tissue>
    </source>
</reference>
<evidence type="ECO:0000313" key="8">
    <source>
        <dbReference type="Proteomes" id="UP000827889"/>
    </source>
</evidence>
<dbReference type="PROSITE" id="PS51005">
    <property type="entry name" value="NAC"/>
    <property type="match status" value="1"/>
</dbReference>
<dbReference type="Gene3D" id="2.170.150.80">
    <property type="entry name" value="NAC domain"/>
    <property type="match status" value="1"/>
</dbReference>
<evidence type="ECO:0000256" key="2">
    <source>
        <dbReference type="ARBA" id="ARBA00023015"/>
    </source>
</evidence>
<keyword evidence="5" id="KW-0539">Nucleus</keyword>
<evidence type="ECO:0000256" key="4">
    <source>
        <dbReference type="ARBA" id="ARBA00023163"/>
    </source>
</evidence>
<dbReference type="Proteomes" id="UP000827889">
    <property type="component" value="Chromosome 5"/>
</dbReference>
<dbReference type="GeneID" id="115746582"/>
<keyword evidence="3" id="KW-0238">DNA-binding</keyword>
<keyword evidence="4" id="KW-0804">Transcription</keyword>
<name>A0ABM3HE24_9MYRT</name>
<feature type="compositionally biased region" description="Polar residues" evidence="6">
    <location>
        <begin position="172"/>
        <end position="181"/>
    </location>
</feature>
<sequence>MGEWAEAWPVGLRFKPTEYELVRHHLTRKLRGEIEAICLIPELYIYDWEPPELFARYNELSSIPSDGSECFFFCPRGRKRKRKTQCGFWKETSTIRPVQAPGTGEEIGLRRSMVYHEGQQGNARRTKFGMYEYHLNSNISDSEISDPTALVLCHIAIRKSKKAKSAMASTSTDLSGPTDLNDSQDEGTLEIGAQASPSVTVEFPYPNETSDFDFPDQNVLIPDQQSQTSEEHRFSCNDHWPYSPSNGFDPADFFNFDNLVDLLNFDEGTDSMPNQSDNASV</sequence>
<dbReference type="RefSeq" id="XP_048134837.1">
    <property type="nucleotide sequence ID" value="XM_048278880.1"/>
</dbReference>
<dbReference type="InterPro" id="IPR003441">
    <property type="entry name" value="NAC-dom"/>
</dbReference>
<dbReference type="SUPFAM" id="SSF101941">
    <property type="entry name" value="NAC domain"/>
    <property type="match status" value="1"/>
</dbReference>
<keyword evidence="2" id="KW-0805">Transcription regulation</keyword>
<keyword evidence="8" id="KW-1185">Reference proteome</keyword>
<gene>
    <name evidence="9" type="primary">LOC115746582</name>
</gene>
<feature type="region of interest" description="Disordered" evidence="6">
    <location>
        <begin position="166"/>
        <end position="185"/>
    </location>
</feature>
<dbReference type="InterPro" id="IPR036093">
    <property type="entry name" value="NAC_dom_sf"/>
</dbReference>
<comment type="subcellular location">
    <subcellularLocation>
        <location evidence="1">Nucleus</location>
    </subcellularLocation>
</comment>
<dbReference type="PANTHER" id="PTHR31989">
    <property type="entry name" value="NAC DOMAIN-CONTAINING PROTEIN 82-RELATED"/>
    <property type="match status" value="1"/>
</dbReference>
<evidence type="ECO:0000256" key="1">
    <source>
        <dbReference type="ARBA" id="ARBA00004123"/>
    </source>
</evidence>
<proteinExistence type="predicted"/>
<organism evidence="8 9">
    <name type="scientific">Rhodamnia argentea</name>
    <dbReference type="NCBI Taxonomy" id="178133"/>
    <lineage>
        <taxon>Eukaryota</taxon>
        <taxon>Viridiplantae</taxon>
        <taxon>Streptophyta</taxon>
        <taxon>Embryophyta</taxon>
        <taxon>Tracheophyta</taxon>
        <taxon>Spermatophyta</taxon>
        <taxon>Magnoliopsida</taxon>
        <taxon>eudicotyledons</taxon>
        <taxon>Gunneridae</taxon>
        <taxon>Pentapetalae</taxon>
        <taxon>rosids</taxon>
        <taxon>malvids</taxon>
        <taxon>Myrtales</taxon>
        <taxon>Myrtaceae</taxon>
        <taxon>Myrtoideae</taxon>
        <taxon>Myrteae</taxon>
        <taxon>Australasian group</taxon>
        <taxon>Rhodamnia</taxon>
    </lineage>
</organism>
<evidence type="ECO:0000313" key="9">
    <source>
        <dbReference type="RefSeq" id="XP_048134837.1"/>
    </source>
</evidence>
<evidence type="ECO:0000256" key="3">
    <source>
        <dbReference type="ARBA" id="ARBA00023125"/>
    </source>
</evidence>
<protein>
    <submittedName>
        <fullName evidence="9">Protein NTM1-like 9 isoform X1</fullName>
    </submittedName>
</protein>
<evidence type="ECO:0000259" key="7">
    <source>
        <dbReference type="PROSITE" id="PS51005"/>
    </source>
</evidence>
<dbReference type="Pfam" id="PF02365">
    <property type="entry name" value="NAM"/>
    <property type="match status" value="1"/>
</dbReference>
<feature type="domain" description="NAC" evidence="7">
    <location>
        <begin position="8"/>
        <end position="158"/>
    </location>
</feature>
<accession>A0ABM3HE24</accession>
<evidence type="ECO:0000256" key="6">
    <source>
        <dbReference type="SAM" id="MobiDB-lite"/>
    </source>
</evidence>
<evidence type="ECO:0000256" key="5">
    <source>
        <dbReference type="ARBA" id="ARBA00023242"/>
    </source>
</evidence>